<evidence type="ECO:0000313" key="2">
    <source>
        <dbReference type="Proteomes" id="UP000280834"/>
    </source>
</evidence>
<dbReference type="WBParaSite" id="BTMF_0000399801-mRNA-1">
    <property type="protein sequence ID" value="BTMF_0000399801-mRNA-1"/>
    <property type="gene ID" value="BTMF_0000399801"/>
</dbReference>
<proteinExistence type="predicted"/>
<sequence>MLKIESTGQLGAAIVVSVCEDERSGKQALSSCDHESGGSNDDIDSIGSDCNDNISKIYGDINKSLKKAAVTVTVEPFTFFSSSNDLVLHGILIVEILLQ</sequence>
<evidence type="ECO:0000313" key="3">
    <source>
        <dbReference type="WBParaSite" id="BTMF_0000399801-mRNA-1"/>
    </source>
</evidence>
<dbReference type="AlphaFoldDB" id="A0A0R3QCB8"/>
<reference evidence="1 2" key="2">
    <citation type="submission" date="2018-11" db="EMBL/GenBank/DDBJ databases">
        <authorList>
            <consortium name="Pathogen Informatics"/>
        </authorList>
    </citation>
    <scope>NUCLEOTIDE SEQUENCE [LARGE SCALE GENOMIC DNA]</scope>
</reference>
<dbReference type="Proteomes" id="UP000280834">
    <property type="component" value="Unassembled WGS sequence"/>
</dbReference>
<organism evidence="3">
    <name type="scientific">Brugia timori</name>
    <dbReference type="NCBI Taxonomy" id="42155"/>
    <lineage>
        <taxon>Eukaryota</taxon>
        <taxon>Metazoa</taxon>
        <taxon>Ecdysozoa</taxon>
        <taxon>Nematoda</taxon>
        <taxon>Chromadorea</taxon>
        <taxon>Rhabditida</taxon>
        <taxon>Spirurina</taxon>
        <taxon>Spiruromorpha</taxon>
        <taxon>Filarioidea</taxon>
        <taxon>Onchocercidae</taxon>
        <taxon>Brugia</taxon>
    </lineage>
</organism>
<dbReference type="EMBL" id="UZAG01002946">
    <property type="protein sequence ID" value="VDO14484.1"/>
    <property type="molecule type" value="Genomic_DNA"/>
</dbReference>
<protein>
    <submittedName>
        <fullName evidence="1 3">Uncharacterized protein</fullName>
    </submittedName>
</protein>
<accession>A0A0R3QCB8</accession>
<evidence type="ECO:0000313" key="1">
    <source>
        <dbReference type="EMBL" id="VDO14484.1"/>
    </source>
</evidence>
<gene>
    <name evidence="1" type="ORF">BTMF_LOCUS3302</name>
</gene>
<keyword evidence="2" id="KW-1185">Reference proteome</keyword>
<name>A0A0R3QCB8_9BILA</name>
<reference evidence="3" key="1">
    <citation type="submission" date="2017-02" db="UniProtKB">
        <authorList>
            <consortium name="WormBaseParasite"/>
        </authorList>
    </citation>
    <scope>IDENTIFICATION</scope>
</reference>